<dbReference type="Gene3D" id="1.10.238.160">
    <property type="match status" value="1"/>
</dbReference>
<sequence>MNSHAPKIRILRMSDLPHKTGFRPSTLYALIADGKFPKPFKLTPGGRAAGWNEAVIDAWIAERMEEG</sequence>
<gene>
    <name evidence="1" type="ORF">NIG5292_02805</name>
</gene>
<dbReference type="Proteomes" id="UP000048949">
    <property type="component" value="Unassembled WGS sequence"/>
</dbReference>
<dbReference type="InterPro" id="IPR010260">
    <property type="entry name" value="AlpA"/>
</dbReference>
<dbReference type="EMBL" id="CVQV01000035">
    <property type="protein sequence ID" value="CRK76738.1"/>
    <property type="molecule type" value="Genomic_DNA"/>
</dbReference>
<protein>
    <submittedName>
        <fullName evidence="1">Putative transcriptional regulator</fullName>
    </submittedName>
</protein>
<organism evidence="1 2">
    <name type="scientific">Nereida ignava</name>
    <dbReference type="NCBI Taxonomy" id="282199"/>
    <lineage>
        <taxon>Bacteria</taxon>
        <taxon>Pseudomonadati</taxon>
        <taxon>Pseudomonadota</taxon>
        <taxon>Alphaproteobacteria</taxon>
        <taxon>Rhodobacterales</taxon>
        <taxon>Roseobacteraceae</taxon>
        <taxon>Nereida</taxon>
    </lineage>
</organism>
<dbReference type="RefSeq" id="WP_048600122.1">
    <property type="nucleotide sequence ID" value="NZ_CVPC01000035.1"/>
</dbReference>
<evidence type="ECO:0000313" key="1">
    <source>
        <dbReference type="EMBL" id="CRK76738.1"/>
    </source>
</evidence>
<proteinExistence type="predicted"/>
<keyword evidence="2" id="KW-1185">Reference proteome</keyword>
<name>A0A0U1NPW3_9RHOB</name>
<dbReference type="OrthoDB" id="9801242at2"/>
<reference evidence="1 2" key="1">
    <citation type="submission" date="2015-04" db="EMBL/GenBank/DDBJ databases">
        <authorList>
            <person name="Syromyatnikov M.Y."/>
            <person name="Popov V.N."/>
        </authorList>
    </citation>
    <scope>NUCLEOTIDE SEQUENCE [LARGE SCALE GENOMIC DNA]</scope>
    <source>
        <strain evidence="1 2">CECT 5292</strain>
    </source>
</reference>
<dbReference type="Pfam" id="PF05930">
    <property type="entry name" value="Phage_AlpA"/>
    <property type="match status" value="1"/>
</dbReference>
<accession>A0A0U1NPW3</accession>
<dbReference type="AlphaFoldDB" id="A0A0U1NPW3"/>
<dbReference type="STRING" id="282199.GCA_001049735_02804"/>
<evidence type="ECO:0000313" key="2">
    <source>
        <dbReference type="Proteomes" id="UP000048949"/>
    </source>
</evidence>